<evidence type="ECO:0000256" key="1">
    <source>
        <dbReference type="SAM" id="MobiDB-lite"/>
    </source>
</evidence>
<dbReference type="EMBL" id="JAFIQS010000012">
    <property type="protein sequence ID" value="KAG5164446.1"/>
    <property type="molecule type" value="Genomic_DNA"/>
</dbReference>
<feature type="compositionally biased region" description="Low complexity" evidence="1">
    <location>
        <begin position="1"/>
        <end position="13"/>
    </location>
</feature>
<sequence>MSSSTRPSISSASNVPGPKRNDTLPTEVIQRQDNEAPESEPPPKIWSVGDPFQYAPPKPEGDPWALLLEPLIKKDKMRCEAWKDEVQNLLIFAGLFSAVVTGFIIESYKNLQPDPEDVMINLLSQIATRLERVPGLNTTSTEPPLAQAQFSPSSSTIRVNTFWLISLVLSLATVLVGIVSLQWLREHQSYPDLTPRQRYAIYHMRDNGIKKWQVHRIFTALPLLLQCALVLFLSGLVDFFHSLGEWRVTIPVTIVIFFTLAFLICTAILPSLQGLSLYLPAFGQNRSKCWNDPPSQCPYKSPQSHAIRTLLRPVFRLLFRLYPYTRIYAHKVKHLATSLVSKTNIAPSLTHDHFSRYIYYAYKCASWIDFDLEWLSIRDAYMRRAFGRSSWYEELGQRDDDTLPIHDIVGGLQNQCSQKSSYGPAYFCMTEISELALLPLDTGDFCYHTAEDRCRQSAYLHDLLCRVDDTCISDYFILDSFFQGSGPLVVGNTQTLASILHQQNLFSFLRHGHLSDGTSQAMHRKELALRLMRFFFRESLQLGFSGKAKPFPRCLAFDQFLFCLDRDLNREKFNGKQNNI</sequence>
<feature type="transmembrane region" description="Helical" evidence="2">
    <location>
        <begin position="86"/>
        <end position="105"/>
    </location>
</feature>
<keyword evidence="2" id="KW-1133">Transmembrane helix</keyword>
<feature type="region of interest" description="Disordered" evidence="1">
    <location>
        <begin position="1"/>
        <end position="53"/>
    </location>
</feature>
<feature type="transmembrane region" description="Helical" evidence="2">
    <location>
        <begin position="162"/>
        <end position="184"/>
    </location>
</feature>
<gene>
    <name evidence="4" type="ORF">JR316_010952</name>
</gene>
<comment type="caution">
    <text evidence="4">The sequence shown here is derived from an EMBL/GenBank/DDBJ whole genome shotgun (WGS) entry which is preliminary data.</text>
</comment>
<accession>A0A8H7XR21</accession>
<name>A0A8H7XR21_PSICU</name>
<feature type="transmembrane region" description="Helical" evidence="2">
    <location>
        <begin position="214"/>
        <end position="236"/>
    </location>
</feature>
<keyword evidence="2" id="KW-0472">Membrane</keyword>
<dbReference type="AlphaFoldDB" id="A0A8H7XR21"/>
<reference evidence="4" key="1">
    <citation type="submission" date="2021-02" db="EMBL/GenBank/DDBJ databases">
        <title>Psilocybe cubensis genome.</title>
        <authorList>
            <person name="Mckernan K.J."/>
            <person name="Crawford S."/>
            <person name="Trippe A."/>
            <person name="Kane L.T."/>
            <person name="Mclaughlin S."/>
        </authorList>
    </citation>
    <scope>NUCLEOTIDE SEQUENCE [LARGE SCALE GENOMIC DNA]</scope>
    <source>
        <strain evidence="4">MGC-MH-2018</strain>
    </source>
</reference>
<evidence type="ECO:0000259" key="3">
    <source>
        <dbReference type="Pfam" id="PF20153"/>
    </source>
</evidence>
<proteinExistence type="predicted"/>
<organism evidence="4">
    <name type="scientific">Psilocybe cubensis</name>
    <name type="common">Psychedelic mushroom</name>
    <name type="synonym">Stropharia cubensis</name>
    <dbReference type="NCBI Taxonomy" id="181762"/>
    <lineage>
        <taxon>Eukaryota</taxon>
        <taxon>Fungi</taxon>
        <taxon>Dikarya</taxon>
        <taxon>Basidiomycota</taxon>
        <taxon>Agaricomycotina</taxon>
        <taxon>Agaricomycetes</taxon>
        <taxon>Agaricomycetidae</taxon>
        <taxon>Agaricales</taxon>
        <taxon>Agaricineae</taxon>
        <taxon>Strophariaceae</taxon>
        <taxon>Psilocybe</taxon>
    </lineage>
</organism>
<dbReference type="InterPro" id="IPR045338">
    <property type="entry name" value="DUF6535"/>
</dbReference>
<feature type="domain" description="DUF6535" evidence="3">
    <location>
        <begin position="64"/>
        <end position="240"/>
    </location>
</feature>
<keyword evidence="2" id="KW-0812">Transmembrane</keyword>
<dbReference type="Pfam" id="PF20153">
    <property type="entry name" value="DUF6535"/>
    <property type="match status" value="1"/>
</dbReference>
<protein>
    <recommendedName>
        <fullName evidence="3">DUF6535 domain-containing protein</fullName>
    </recommendedName>
</protein>
<evidence type="ECO:0000256" key="2">
    <source>
        <dbReference type="SAM" id="Phobius"/>
    </source>
</evidence>
<feature type="transmembrane region" description="Helical" evidence="2">
    <location>
        <begin position="248"/>
        <end position="269"/>
    </location>
</feature>
<evidence type="ECO:0000313" key="4">
    <source>
        <dbReference type="EMBL" id="KAG5164446.1"/>
    </source>
</evidence>